<protein>
    <submittedName>
        <fullName evidence="2">Phage tail protein</fullName>
    </submittedName>
</protein>
<organism evidence="2 3">
    <name type="scientific">Latilactobacillus curvatus</name>
    <name type="common">Lactobacillus curvatus</name>
    <dbReference type="NCBI Taxonomy" id="28038"/>
    <lineage>
        <taxon>Bacteria</taxon>
        <taxon>Bacillati</taxon>
        <taxon>Bacillota</taxon>
        <taxon>Bacilli</taxon>
        <taxon>Lactobacillales</taxon>
        <taxon>Lactobacillaceae</taxon>
        <taxon>Latilactobacillus</taxon>
    </lineage>
</organism>
<evidence type="ECO:0000313" key="2">
    <source>
        <dbReference type="EMBL" id="AXN36185.1"/>
    </source>
</evidence>
<dbReference type="EMBL" id="CP031003">
    <property type="protein sequence ID" value="AXN36185.1"/>
    <property type="molecule type" value="Genomic_DNA"/>
</dbReference>
<evidence type="ECO:0000259" key="1">
    <source>
        <dbReference type="Pfam" id="PF05709"/>
    </source>
</evidence>
<feature type="domain" description="Siphovirus-type tail component RIFT-related" evidence="1">
    <location>
        <begin position="55"/>
        <end position="137"/>
    </location>
</feature>
<dbReference type="Gene3D" id="2.40.30.200">
    <property type="match status" value="1"/>
</dbReference>
<sequence>MTIKSKYQYGIEFNGHRSNDFGLDVQDKTVGMPAKNKITQAIPFSNTVLDISDLYGGQTYKERTVKITFIVRDGVDPSKERLYSLWTQVVNWLMAPGRKVKLKDDIMHNYYYLAEVEKEPSWDEMRAYGKLSVEFNCYPFRIDELEEGNDIWDEFNFELDIAQVTDFEIVGSRTITLFNMGVTTISPEVVATAPFTIEMGGQRFTLNAGTYSSPDFMLPTGEVAMTVIGTGKISFNWHKELI</sequence>
<reference evidence="2 3" key="1">
    <citation type="submission" date="2018-07" db="EMBL/GenBank/DDBJ databases">
        <title>Lactobacillus curvatus genome sequence.</title>
        <authorList>
            <person name="Prechtl R."/>
        </authorList>
    </citation>
    <scope>NUCLEOTIDE SEQUENCE [LARGE SCALE GENOMIC DNA]</scope>
    <source>
        <strain evidence="2 3">TMW 1.1928</strain>
    </source>
</reference>
<name>A0A385AET8_LATCU</name>
<evidence type="ECO:0000313" key="3">
    <source>
        <dbReference type="Proteomes" id="UP000257607"/>
    </source>
</evidence>
<gene>
    <name evidence="2" type="ORF">DT351_07305</name>
</gene>
<dbReference type="Pfam" id="PF05709">
    <property type="entry name" value="Sipho_tail"/>
    <property type="match status" value="1"/>
</dbReference>
<dbReference type="AlphaFoldDB" id="A0A385AET8"/>
<proteinExistence type="predicted"/>
<dbReference type="InterPro" id="IPR008841">
    <property type="entry name" value="Siphovirus-type_tail_N"/>
</dbReference>
<accession>A0A385AET8</accession>
<dbReference type="RefSeq" id="WP_076789034.1">
    <property type="nucleotide sequence ID" value="NZ_CP015493.1"/>
</dbReference>
<dbReference type="Proteomes" id="UP000257607">
    <property type="component" value="Chromosome"/>
</dbReference>